<dbReference type="SUPFAM" id="SSF57701">
    <property type="entry name" value="Zn2/Cys6 DNA-binding domain"/>
    <property type="match status" value="1"/>
</dbReference>
<feature type="domain" description="Zn(2)-C6 fungal-type" evidence="2">
    <location>
        <begin position="14"/>
        <end position="43"/>
    </location>
</feature>
<dbReference type="PROSITE" id="PS50048">
    <property type="entry name" value="ZN2_CY6_FUNGAL_2"/>
    <property type="match status" value="1"/>
</dbReference>
<dbReference type="InterPro" id="IPR036864">
    <property type="entry name" value="Zn2-C6_fun-type_DNA-bd_sf"/>
</dbReference>
<reference evidence="3 4" key="1">
    <citation type="submission" date="2019-06" db="EMBL/GenBank/DDBJ databases">
        <authorList>
            <person name="Broberg M."/>
        </authorList>
    </citation>
    <scope>NUCLEOTIDE SEQUENCE [LARGE SCALE GENOMIC DNA]</scope>
</reference>
<dbReference type="EMBL" id="CABFNS010000823">
    <property type="protein sequence ID" value="VUC30678.1"/>
    <property type="molecule type" value="Genomic_DNA"/>
</dbReference>
<dbReference type="SMART" id="SM00066">
    <property type="entry name" value="GAL4"/>
    <property type="match status" value="1"/>
</dbReference>
<keyword evidence="1" id="KW-0539">Nucleus</keyword>
<dbReference type="Gene3D" id="4.10.240.10">
    <property type="entry name" value="Zn(2)-C6 fungal-type DNA-binding domain"/>
    <property type="match status" value="1"/>
</dbReference>
<name>A0ABY6UHG7_BIOOC</name>
<gene>
    <name evidence="3" type="ORF">CLO192961_LOCUS291814</name>
</gene>
<dbReference type="PROSITE" id="PS00463">
    <property type="entry name" value="ZN2_CY6_FUNGAL_1"/>
    <property type="match status" value="1"/>
</dbReference>
<evidence type="ECO:0000313" key="4">
    <source>
        <dbReference type="Proteomes" id="UP000766486"/>
    </source>
</evidence>
<evidence type="ECO:0000313" key="3">
    <source>
        <dbReference type="EMBL" id="VUC30678.1"/>
    </source>
</evidence>
<dbReference type="InterPro" id="IPR001138">
    <property type="entry name" value="Zn2Cys6_DnaBD"/>
</dbReference>
<keyword evidence="4" id="KW-1185">Reference proteome</keyword>
<evidence type="ECO:0000256" key="1">
    <source>
        <dbReference type="ARBA" id="ARBA00023242"/>
    </source>
</evidence>
<dbReference type="Proteomes" id="UP000766486">
    <property type="component" value="Unassembled WGS sequence"/>
</dbReference>
<protein>
    <recommendedName>
        <fullName evidence="2">Zn(2)-C6 fungal-type domain-containing protein</fullName>
    </recommendedName>
</protein>
<evidence type="ECO:0000259" key="2">
    <source>
        <dbReference type="PROSITE" id="PS50048"/>
    </source>
</evidence>
<organism evidence="3 4">
    <name type="scientific">Bionectria ochroleuca</name>
    <name type="common">Gliocladium roseum</name>
    <dbReference type="NCBI Taxonomy" id="29856"/>
    <lineage>
        <taxon>Eukaryota</taxon>
        <taxon>Fungi</taxon>
        <taxon>Dikarya</taxon>
        <taxon>Ascomycota</taxon>
        <taxon>Pezizomycotina</taxon>
        <taxon>Sordariomycetes</taxon>
        <taxon>Hypocreomycetidae</taxon>
        <taxon>Hypocreales</taxon>
        <taxon>Bionectriaceae</taxon>
        <taxon>Clonostachys</taxon>
    </lineage>
</organism>
<dbReference type="Pfam" id="PF00172">
    <property type="entry name" value="Zn_clus"/>
    <property type="match status" value="1"/>
</dbReference>
<accession>A0ABY6UHG7</accession>
<proteinExistence type="predicted"/>
<dbReference type="CDD" id="cd00067">
    <property type="entry name" value="GAL4"/>
    <property type="match status" value="1"/>
</dbReference>
<sequence length="249" mass="28011">MPSRRRPYRPKVKGCYECSQRRVSCDRQEPECGKCISRGLKCSGLDVRYRFNKGVASRGKWVGKTMESIFETAHEPAQADNLLQGSHDTSDNEIPQDKEIQEFERWKHSAENIQRAALFGLLAPRRGKSKARGSAAPKKGQITDRPRFQTPIVEAEERSLKVSMLEGDDVLSDNNHKTTLQVEQHAAATDDKEGLWNDAACLPSDTDILLDGADGYCTKTFRPLKHLSFSAMPDNVPSWRKKLLLHCGL</sequence>
<comment type="caution">
    <text evidence="3">The sequence shown here is derived from an EMBL/GenBank/DDBJ whole genome shotgun (WGS) entry which is preliminary data.</text>
</comment>